<dbReference type="KEGG" id="acad:UA74_25965"/>
<keyword evidence="3" id="KW-1185">Reference proteome</keyword>
<dbReference type="InterPro" id="IPR001387">
    <property type="entry name" value="Cro/C1-type_HTH"/>
</dbReference>
<evidence type="ECO:0000313" key="3">
    <source>
        <dbReference type="Proteomes" id="UP000185511"/>
    </source>
</evidence>
<evidence type="ECO:0000313" key="2">
    <source>
        <dbReference type="EMBL" id="APU17198.1"/>
    </source>
</evidence>
<dbReference type="Pfam" id="PF13560">
    <property type="entry name" value="HTH_31"/>
    <property type="match status" value="1"/>
</dbReference>
<protein>
    <submittedName>
        <fullName evidence="2">DNA binding protein with helix-turn-helix domain</fullName>
    </submittedName>
</protein>
<dbReference type="SUPFAM" id="SSF47413">
    <property type="entry name" value="lambda repressor-like DNA-binding domains"/>
    <property type="match status" value="1"/>
</dbReference>
<organism evidence="2 3">
    <name type="scientific">Actinoalloteichus fjordicus</name>
    <dbReference type="NCBI Taxonomy" id="1612552"/>
    <lineage>
        <taxon>Bacteria</taxon>
        <taxon>Bacillati</taxon>
        <taxon>Actinomycetota</taxon>
        <taxon>Actinomycetes</taxon>
        <taxon>Pseudonocardiales</taxon>
        <taxon>Pseudonocardiaceae</taxon>
        <taxon>Actinoalloteichus</taxon>
    </lineage>
</organism>
<evidence type="ECO:0000259" key="1">
    <source>
        <dbReference type="PROSITE" id="PS50943"/>
    </source>
</evidence>
<dbReference type="RefSeq" id="WP_075742602.1">
    <property type="nucleotide sequence ID" value="NZ_CP016076.1"/>
</dbReference>
<dbReference type="EMBL" id="CP016076">
    <property type="protein sequence ID" value="APU17198.1"/>
    <property type="molecule type" value="Genomic_DNA"/>
</dbReference>
<dbReference type="PROSITE" id="PS50943">
    <property type="entry name" value="HTH_CROC1"/>
    <property type="match status" value="1"/>
</dbReference>
<dbReference type="Proteomes" id="UP000185511">
    <property type="component" value="Chromosome"/>
</dbReference>
<dbReference type="AlphaFoldDB" id="A0AAC9PUH5"/>
<proteinExistence type="predicted"/>
<dbReference type="InterPro" id="IPR010982">
    <property type="entry name" value="Lambda_DNA-bd_dom_sf"/>
</dbReference>
<sequence>MAPESPTIAIWELGLRLRERRYLLGLTATESGRLARCTQAHVSEIERGRTRATKDKLTRLIKAYEFDADETAELWKLHEHGGQRGWWNKYTGIFSNELLRFFGYEHGAESVRTYSGGLIPGLLQTEEYIRAVIRGAAPNLRLSEEELRVTARKTRQQRLAGDDPLHLTAVISEATLRQRVGGIAVLHGQLEHLMTLMEQHSENLDVRVIPFTAGGFDALDGSSFHLVGFASPRLPTLAWQETITSTALIDHTMTVREYTLAYHQAEERALDREESLRLIRDAAKELS</sequence>
<gene>
    <name evidence="2" type="ORF">UA74_25965</name>
</gene>
<name>A0AAC9PUH5_9PSEU</name>
<dbReference type="Gene3D" id="1.10.260.40">
    <property type="entry name" value="lambda repressor-like DNA-binding domains"/>
    <property type="match status" value="1"/>
</dbReference>
<feature type="domain" description="HTH cro/C1-type" evidence="1">
    <location>
        <begin position="17"/>
        <end position="71"/>
    </location>
</feature>
<dbReference type="GO" id="GO:0003677">
    <property type="term" value="F:DNA binding"/>
    <property type="evidence" value="ECO:0007669"/>
    <property type="project" value="InterPro"/>
</dbReference>
<accession>A0AAC9PUH5</accession>
<dbReference type="Pfam" id="PF19054">
    <property type="entry name" value="DUF5753"/>
    <property type="match status" value="1"/>
</dbReference>
<reference evidence="3" key="1">
    <citation type="submission" date="2016-06" db="EMBL/GenBank/DDBJ databases">
        <title>Complete genome sequence of Actinoalloteichus fjordicus DSM 46855 (=ADI127-17), type strain of the new species Actinoalloteichus fjordicus.</title>
        <authorList>
            <person name="Ruckert C."/>
            <person name="Nouioui I."/>
            <person name="Willmese J."/>
            <person name="van Wezel G."/>
            <person name="Klenk H.-P."/>
            <person name="Kalinowski J."/>
            <person name="Zotchev S.B."/>
        </authorList>
    </citation>
    <scope>NUCLEOTIDE SEQUENCE [LARGE SCALE GENOMIC DNA]</scope>
    <source>
        <strain evidence="3">ADI127-7</strain>
    </source>
</reference>
<dbReference type="InterPro" id="IPR043917">
    <property type="entry name" value="DUF5753"/>
</dbReference>
<dbReference type="SMART" id="SM00530">
    <property type="entry name" value="HTH_XRE"/>
    <property type="match status" value="1"/>
</dbReference>